<feature type="transmembrane region" description="Helical" evidence="7">
    <location>
        <begin position="166"/>
        <end position="189"/>
    </location>
</feature>
<comment type="subcellular location">
    <subcellularLocation>
        <location evidence="1">Membrane</location>
        <topology evidence="1">Multi-pass membrane protein</topology>
    </subcellularLocation>
</comment>
<evidence type="ECO:0000256" key="1">
    <source>
        <dbReference type="ARBA" id="ARBA00004141"/>
    </source>
</evidence>
<dbReference type="InterPro" id="IPR050794">
    <property type="entry name" value="CPA2_transporter"/>
</dbReference>
<dbReference type="Proteomes" id="UP000635565">
    <property type="component" value="Unassembled WGS sequence"/>
</dbReference>
<keyword evidence="5" id="KW-0406">Ion transport</keyword>
<evidence type="ECO:0000256" key="7">
    <source>
        <dbReference type="SAM" id="Phobius"/>
    </source>
</evidence>
<evidence type="ECO:0000256" key="3">
    <source>
        <dbReference type="ARBA" id="ARBA00022692"/>
    </source>
</evidence>
<evidence type="ECO:0000259" key="8">
    <source>
        <dbReference type="Pfam" id="PF00999"/>
    </source>
</evidence>
<gene>
    <name evidence="9" type="ORF">KSZ_78610</name>
</gene>
<feature type="domain" description="Cation/H+ exchanger transmembrane" evidence="8">
    <location>
        <begin position="16"/>
        <end position="394"/>
    </location>
</feature>
<evidence type="ECO:0000256" key="2">
    <source>
        <dbReference type="ARBA" id="ARBA00022448"/>
    </source>
</evidence>
<name>A0ABQ3VV37_9CHLR</name>
<dbReference type="EMBL" id="BNJJ01000048">
    <property type="protein sequence ID" value="GHO89855.1"/>
    <property type="molecule type" value="Genomic_DNA"/>
</dbReference>
<organism evidence="9 10">
    <name type="scientific">Dictyobacter formicarum</name>
    <dbReference type="NCBI Taxonomy" id="2778368"/>
    <lineage>
        <taxon>Bacteria</taxon>
        <taxon>Bacillati</taxon>
        <taxon>Chloroflexota</taxon>
        <taxon>Ktedonobacteria</taxon>
        <taxon>Ktedonobacterales</taxon>
        <taxon>Dictyobacteraceae</taxon>
        <taxon>Dictyobacter</taxon>
    </lineage>
</organism>
<evidence type="ECO:0000313" key="10">
    <source>
        <dbReference type="Proteomes" id="UP000635565"/>
    </source>
</evidence>
<feature type="transmembrane region" description="Helical" evidence="7">
    <location>
        <begin position="195"/>
        <end position="216"/>
    </location>
</feature>
<feature type="transmembrane region" description="Helical" evidence="7">
    <location>
        <begin position="347"/>
        <end position="367"/>
    </location>
</feature>
<dbReference type="InterPro" id="IPR006153">
    <property type="entry name" value="Cation/H_exchanger_TM"/>
</dbReference>
<evidence type="ECO:0000256" key="5">
    <source>
        <dbReference type="ARBA" id="ARBA00023065"/>
    </source>
</evidence>
<evidence type="ECO:0000256" key="6">
    <source>
        <dbReference type="ARBA" id="ARBA00023136"/>
    </source>
</evidence>
<evidence type="ECO:0000256" key="4">
    <source>
        <dbReference type="ARBA" id="ARBA00022989"/>
    </source>
</evidence>
<sequence length="419" mass="44883">MLTGQVFFQLIVILIIVQLCGYLCKQVGQQWVIGEILAGLALGPSLLGAVLPQVQTFIFPASSLPTLQTLGDLGLVLYMFGLGARLDTHLLLSQGRKAMLTSFSGILLPFALGAFVAFFLFHSLAGQHATQISFLLLVGTAIAITAFPVLARLLTERQMLGTRIGILALTCAAVDDVAAWCLLALVIALVHSQGLFSVAVTIGLLVLFVIGAFLIIRPFLSFVARRDHSGSIQAVLSLIVLLGFASITNALGIHPVFGAFLAGIILPRKGIQVELVRNIDQINSLLFLPLYFVYTGLHTQIGLINGPWLWLICLLILAIACGGKIFGGAFTVHILGESWRDAFSLGVLMNTRGLVELIVLNIGLQMGVLSPTLFAMLVIMALITTIMASPILPFLGYKQKPSIASSTTQQDAVPTQEQN</sequence>
<keyword evidence="3 7" id="KW-0812">Transmembrane</keyword>
<feature type="transmembrane region" description="Helical" evidence="7">
    <location>
        <begin position="36"/>
        <end position="54"/>
    </location>
</feature>
<feature type="transmembrane region" description="Helical" evidence="7">
    <location>
        <begin position="309"/>
        <end position="335"/>
    </location>
</feature>
<protein>
    <recommendedName>
        <fullName evidence="8">Cation/H+ exchanger transmembrane domain-containing protein</fullName>
    </recommendedName>
</protein>
<reference evidence="9 10" key="1">
    <citation type="journal article" date="2021" name="Int. J. Syst. Evol. Microbiol.">
        <title>Reticulibacter mediterranei gen. nov., sp. nov., within the new family Reticulibacteraceae fam. nov., and Ktedonospora formicarum gen. nov., sp. nov., Ktedonobacter robiniae sp. nov., Dictyobacter formicarum sp. nov. and Dictyobacter arantiisoli sp. nov., belonging to the class Ktedonobacteria.</title>
        <authorList>
            <person name="Yabe S."/>
            <person name="Zheng Y."/>
            <person name="Wang C.M."/>
            <person name="Sakai Y."/>
            <person name="Abe K."/>
            <person name="Yokota A."/>
            <person name="Donadio S."/>
            <person name="Cavaletti L."/>
            <person name="Monciardini P."/>
        </authorList>
    </citation>
    <scope>NUCLEOTIDE SEQUENCE [LARGE SCALE GENOMIC DNA]</scope>
    <source>
        <strain evidence="9 10">SOSP1-9</strain>
    </source>
</reference>
<dbReference type="RefSeq" id="WP_201367412.1">
    <property type="nucleotide sequence ID" value="NZ_BNJJ01000048.1"/>
</dbReference>
<dbReference type="Gene3D" id="1.20.1530.20">
    <property type="match status" value="1"/>
</dbReference>
<feature type="transmembrane region" description="Helical" evidence="7">
    <location>
        <begin position="373"/>
        <end position="395"/>
    </location>
</feature>
<feature type="transmembrane region" description="Helical" evidence="7">
    <location>
        <begin position="132"/>
        <end position="154"/>
    </location>
</feature>
<feature type="transmembrane region" description="Helical" evidence="7">
    <location>
        <begin position="98"/>
        <end position="120"/>
    </location>
</feature>
<accession>A0ABQ3VV37</accession>
<proteinExistence type="predicted"/>
<keyword evidence="4 7" id="KW-1133">Transmembrane helix</keyword>
<keyword evidence="6 7" id="KW-0472">Membrane</keyword>
<feature type="transmembrane region" description="Helical" evidence="7">
    <location>
        <begin position="283"/>
        <end position="303"/>
    </location>
</feature>
<comment type="caution">
    <text evidence="9">The sequence shown here is derived from an EMBL/GenBank/DDBJ whole genome shotgun (WGS) entry which is preliminary data.</text>
</comment>
<feature type="transmembrane region" description="Helical" evidence="7">
    <location>
        <begin position="6"/>
        <end position="24"/>
    </location>
</feature>
<dbReference type="Pfam" id="PF00999">
    <property type="entry name" value="Na_H_Exchanger"/>
    <property type="match status" value="1"/>
</dbReference>
<keyword evidence="2" id="KW-0813">Transport</keyword>
<evidence type="ECO:0000313" key="9">
    <source>
        <dbReference type="EMBL" id="GHO89855.1"/>
    </source>
</evidence>
<dbReference type="InterPro" id="IPR038770">
    <property type="entry name" value="Na+/solute_symporter_sf"/>
</dbReference>
<keyword evidence="10" id="KW-1185">Reference proteome</keyword>
<dbReference type="PANTHER" id="PTHR32468:SF0">
    <property type="entry name" value="K(+)_H(+) ANTIPORTER 1"/>
    <property type="match status" value="1"/>
</dbReference>
<dbReference type="PANTHER" id="PTHR32468">
    <property type="entry name" value="CATION/H + ANTIPORTER"/>
    <property type="match status" value="1"/>
</dbReference>